<reference evidence="6 7" key="1">
    <citation type="submission" date="2018-06" db="EMBL/GenBank/DDBJ databases">
        <title>OYT1 Genome Sequencing.</title>
        <authorList>
            <person name="Kato S."/>
            <person name="Itoh T."/>
            <person name="Ohkuma M."/>
        </authorList>
    </citation>
    <scope>NUCLEOTIDE SEQUENCE [LARGE SCALE GENOMIC DNA]</scope>
    <source>
        <strain evidence="6 7">OYT1</strain>
    </source>
</reference>
<dbReference type="Proteomes" id="UP000033070">
    <property type="component" value="Chromosome"/>
</dbReference>
<dbReference type="InterPro" id="IPR042187">
    <property type="entry name" value="Flagellin_C_sub2"/>
</dbReference>
<dbReference type="InterPro" id="IPR001029">
    <property type="entry name" value="Flagellin_N"/>
</dbReference>
<proteinExistence type="inferred from homology"/>
<evidence type="ECO:0000259" key="4">
    <source>
        <dbReference type="Pfam" id="PF00669"/>
    </source>
</evidence>
<dbReference type="GO" id="GO:0009288">
    <property type="term" value="C:bacterial-type flagellum"/>
    <property type="evidence" value="ECO:0007669"/>
    <property type="project" value="UniProtKB-SubCell"/>
</dbReference>
<dbReference type="SUPFAM" id="SSF64518">
    <property type="entry name" value="Phase 1 flagellin"/>
    <property type="match status" value="1"/>
</dbReference>
<keyword evidence="3" id="KW-0964">Secreted</keyword>
<keyword evidence="6" id="KW-0966">Cell projection</keyword>
<dbReference type="AlphaFoldDB" id="A0A2Z6G988"/>
<protein>
    <recommendedName>
        <fullName evidence="3">Flagellin</fullName>
    </recommendedName>
</protein>
<accession>A0A2Z6G988</accession>
<dbReference type="Pfam" id="PF00700">
    <property type="entry name" value="Flagellin_C"/>
    <property type="match status" value="1"/>
</dbReference>
<gene>
    <name evidence="6" type="ORF">OYT1_ch0371</name>
</gene>
<sequence length="266" mass="27443">MASYINTNIAALNAQRNLTQSQGALNTSLQRLSSGLRVNSAKDDAAGLAIAERMNAQIKGLNVAVRNANDGISLAQTAEGALGIIGNNLQRMRELAVQGANSTASGDLTSLDSEYKQLAAENTRVIGATKFNGTSLLNAAATLSFQIGANAADTVSVTTTVVAMTGTTLGTTTALASAQITLLDADIATINSTRATFGSTQSRFEAIISNVSNAAENLTAARSRIMDTDYAAETANLTRAQILQQAGTAMLAQANTAPNSVMSLLR</sequence>
<feature type="domain" description="Flagellin N-terminal" evidence="4">
    <location>
        <begin position="5"/>
        <end position="141"/>
    </location>
</feature>
<dbReference type="PRINTS" id="PR00207">
    <property type="entry name" value="FLAGELLIN"/>
</dbReference>
<dbReference type="Pfam" id="PF00669">
    <property type="entry name" value="Flagellin_N"/>
    <property type="match status" value="1"/>
</dbReference>
<evidence type="ECO:0000256" key="2">
    <source>
        <dbReference type="ARBA" id="ARBA00023143"/>
    </source>
</evidence>
<comment type="function">
    <text evidence="3">Flagellin is the subunit protein which polymerizes to form the filaments of bacterial flagella.</text>
</comment>
<dbReference type="STRING" id="1188319.OYT1_00381"/>
<evidence type="ECO:0000259" key="5">
    <source>
        <dbReference type="Pfam" id="PF00700"/>
    </source>
</evidence>
<dbReference type="Gene3D" id="1.20.1330.10">
    <property type="entry name" value="f41 fragment of flagellin, N-terminal domain"/>
    <property type="match status" value="1"/>
</dbReference>
<keyword evidence="6" id="KW-0282">Flagellum</keyword>
<evidence type="ECO:0000313" key="7">
    <source>
        <dbReference type="Proteomes" id="UP000033070"/>
    </source>
</evidence>
<keyword evidence="7" id="KW-1185">Reference proteome</keyword>
<dbReference type="OrthoDB" id="9796789at2"/>
<dbReference type="InterPro" id="IPR001492">
    <property type="entry name" value="Flagellin"/>
</dbReference>
<comment type="similarity">
    <text evidence="1 3">Belongs to the bacterial flagellin family.</text>
</comment>
<evidence type="ECO:0000256" key="1">
    <source>
        <dbReference type="ARBA" id="ARBA00005709"/>
    </source>
</evidence>
<dbReference type="KEGG" id="fam:OYT1_ch0371"/>
<keyword evidence="2 3" id="KW-0975">Bacterial flagellum</keyword>
<comment type="subcellular location">
    <subcellularLocation>
        <location evidence="3">Secreted</location>
    </subcellularLocation>
    <subcellularLocation>
        <location evidence="3">Bacterial flagellum</location>
    </subcellularLocation>
</comment>
<keyword evidence="6" id="KW-0969">Cilium</keyword>
<dbReference type="GO" id="GO:0005576">
    <property type="term" value="C:extracellular region"/>
    <property type="evidence" value="ECO:0007669"/>
    <property type="project" value="UniProtKB-SubCell"/>
</dbReference>
<dbReference type="EMBL" id="AP018738">
    <property type="protein sequence ID" value="BBE49944.1"/>
    <property type="molecule type" value="Genomic_DNA"/>
</dbReference>
<dbReference type="Gene3D" id="6.10.10.10">
    <property type="entry name" value="Flagellar export chaperone, C-terminal domain"/>
    <property type="match status" value="1"/>
</dbReference>
<feature type="domain" description="Flagellin C-terminal" evidence="5">
    <location>
        <begin position="181"/>
        <end position="265"/>
    </location>
</feature>
<dbReference type="PANTHER" id="PTHR42792">
    <property type="entry name" value="FLAGELLIN"/>
    <property type="match status" value="1"/>
</dbReference>
<organism evidence="6 7">
    <name type="scientific">Ferriphaselus amnicola</name>
    <dbReference type="NCBI Taxonomy" id="1188319"/>
    <lineage>
        <taxon>Bacteria</taxon>
        <taxon>Pseudomonadati</taxon>
        <taxon>Pseudomonadota</taxon>
        <taxon>Betaproteobacteria</taxon>
        <taxon>Nitrosomonadales</taxon>
        <taxon>Gallionellaceae</taxon>
        <taxon>Ferriphaselus</taxon>
    </lineage>
</organism>
<dbReference type="RefSeq" id="WP_062625613.1">
    <property type="nucleotide sequence ID" value="NZ_AP018738.1"/>
</dbReference>
<dbReference type="GO" id="GO:0005198">
    <property type="term" value="F:structural molecule activity"/>
    <property type="evidence" value="ECO:0007669"/>
    <property type="project" value="UniProtKB-UniRule"/>
</dbReference>
<dbReference type="PANTHER" id="PTHR42792:SF2">
    <property type="entry name" value="FLAGELLIN"/>
    <property type="match status" value="1"/>
</dbReference>
<name>A0A2Z6G988_9PROT</name>
<dbReference type="InterPro" id="IPR046358">
    <property type="entry name" value="Flagellin_C"/>
</dbReference>
<evidence type="ECO:0000313" key="6">
    <source>
        <dbReference type="EMBL" id="BBE49944.1"/>
    </source>
</evidence>
<evidence type="ECO:0000256" key="3">
    <source>
        <dbReference type="RuleBase" id="RU362073"/>
    </source>
</evidence>